<evidence type="ECO:0000256" key="1">
    <source>
        <dbReference type="ARBA" id="ARBA00004651"/>
    </source>
</evidence>
<feature type="transmembrane region" description="Helical" evidence="12">
    <location>
        <begin position="195"/>
        <end position="214"/>
    </location>
</feature>
<dbReference type="NCBIfam" id="TIGR00203">
    <property type="entry name" value="cydB"/>
    <property type="match status" value="1"/>
</dbReference>
<keyword evidence="9 12" id="KW-1133">Transmembrane helix</keyword>
<keyword evidence="7" id="KW-0479">Metal-binding</keyword>
<evidence type="ECO:0000313" key="13">
    <source>
        <dbReference type="EMBL" id="MYR33796.1"/>
    </source>
</evidence>
<keyword evidence="10" id="KW-0408">Iron</keyword>
<dbReference type="Pfam" id="PF02322">
    <property type="entry name" value="Cyt_bd_oxida_II"/>
    <property type="match status" value="1"/>
</dbReference>
<dbReference type="PIRSF" id="PIRSF000267">
    <property type="entry name" value="Cyt_oxidse_sub2"/>
    <property type="match status" value="1"/>
</dbReference>
<evidence type="ECO:0000256" key="3">
    <source>
        <dbReference type="ARBA" id="ARBA00022448"/>
    </source>
</evidence>
<dbReference type="GO" id="GO:0009055">
    <property type="term" value="F:electron transfer activity"/>
    <property type="evidence" value="ECO:0007669"/>
    <property type="project" value="TreeGrafter"/>
</dbReference>
<evidence type="ECO:0000256" key="10">
    <source>
        <dbReference type="ARBA" id="ARBA00023004"/>
    </source>
</evidence>
<keyword evidence="8" id="KW-0249">Electron transport</keyword>
<organism evidence="13 14">
    <name type="scientific">Nocardiopsis alba</name>
    <dbReference type="NCBI Taxonomy" id="53437"/>
    <lineage>
        <taxon>Bacteria</taxon>
        <taxon>Bacillati</taxon>
        <taxon>Actinomycetota</taxon>
        <taxon>Actinomycetes</taxon>
        <taxon>Streptosporangiales</taxon>
        <taxon>Nocardiopsidaceae</taxon>
        <taxon>Nocardiopsis</taxon>
    </lineage>
</organism>
<feature type="transmembrane region" description="Helical" evidence="12">
    <location>
        <begin position="253"/>
        <end position="274"/>
    </location>
</feature>
<evidence type="ECO:0000256" key="12">
    <source>
        <dbReference type="SAM" id="Phobius"/>
    </source>
</evidence>
<proteinExistence type="inferred from homology"/>
<reference evidence="13 14" key="1">
    <citation type="journal article" date="2019" name="Nat. Commun.">
        <title>The antimicrobial potential of Streptomyces from insect microbiomes.</title>
        <authorList>
            <person name="Chevrette M.G."/>
            <person name="Carlson C.M."/>
            <person name="Ortega H.E."/>
            <person name="Thomas C."/>
            <person name="Ananiev G.E."/>
            <person name="Barns K.J."/>
            <person name="Book A.J."/>
            <person name="Cagnazzo J."/>
            <person name="Carlos C."/>
            <person name="Flanigan W."/>
            <person name="Grubbs K.J."/>
            <person name="Horn H.A."/>
            <person name="Hoffmann F.M."/>
            <person name="Klassen J.L."/>
            <person name="Knack J.J."/>
            <person name="Lewin G.R."/>
            <person name="McDonald B.R."/>
            <person name="Muller L."/>
            <person name="Melo W.G.P."/>
            <person name="Pinto-Tomas A.A."/>
            <person name="Schmitz A."/>
            <person name="Wendt-Pienkowski E."/>
            <person name="Wildman S."/>
            <person name="Zhao M."/>
            <person name="Zhang F."/>
            <person name="Bugni T.S."/>
            <person name="Andes D.R."/>
            <person name="Pupo M.T."/>
            <person name="Currie C.R."/>
        </authorList>
    </citation>
    <scope>NUCLEOTIDE SEQUENCE [LARGE SCALE GENOMIC DNA]</scope>
    <source>
        <strain evidence="13 14">SID5840</strain>
    </source>
</reference>
<comment type="subcellular location">
    <subcellularLocation>
        <location evidence="1">Cell membrane</location>
        <topology evidence="1">Multi-pass membrane protein</topology>
    </subcellularLocation>
</comment>
<evidence type="ECO:0000256" key="2">
    <source>
        <dbReference type="ARBA" id="ARBA00007543"/>
    </source>
</evidence>
<name>A0A7K2IVF2_9ACTN</name>
<evidence type="ECO:0000256" key="5">
    <source>
        <dbReference type="ARBA" id="ARBA00022617"/>
    </source>
</evidence>
<feature type="transmembrane region" description="Helical" evidence="12">
    <location>
        <begin position="158"/>
        <end position="183"/>
    </location>
</feature>
<keyword evidence="5" id="KW-0349">Heme</keyword>
<dbReference type="AlphaFoldDB" id="A0A7K2IVF2"/>
<dbReference type="PANTHER" id="PTHR43141">
    <property type="entry name" value="CYTOCHROME BD2 SUBUNIT II"/>
    <property type="match status" value="1"/>
</dbReference>
<evidence type="ECO:0000256" key="7">
    <source>
        <dbReference type="ARBA" id="ARBA00022723"/>
    </source>
</evidence>
<dbReference type="EMBL" id="WWHY01000001">
    <property type="protein sequence ID" value="MYR33796.1"/>
    <property type="molecule type" value="Genomic_DNA"/>
</dbReference>
<dbReference type="GO" id="GO:0019646">
    <property type="term" value="P:aerobic electron transport chain"/>
    <property type="evidence" value="ECO:0007669"/>
    <property type="project" value="TreeGrafter"/>
</dbReference>
<feature type="transmembrane region" description="Helical" evidence="12">
    <location>
        <begin position="294"/>
        <end position="313"/>
    </location>
</feature>
<evidence type="ECO:0000256" key="6">
    <source>
        <dbReference type="ARBA" id="ARBA00022692"/>
    </source>
</evidence>
<feature type="transmembrane region" description="Helical" evidence="12">
    <location>
        <begin position="220"/>
        <end position="241"/>
    </location>
</feature>
<comment type="similarity">
    <text evidence="2">Belongs to the cytochrome ubiquinol oxidase subunit 2 family.</text>
</comment>
<gene>
    <name evidence="13" type="primary">cydB</name>
    <name evidence="13" type="ORF">GTW20_16420</name>
</gene>
<feature type="transmembrane region" description="Helical" evidence="12">
    <location>
        <begin position="115"/>
        <end position="138"/>
    </location>
</feature>
<evidence type="ECO:0000313" key="14">
    <source>
        <dbReference type="Proteomes" id="UP000467124"/>
    </source>
</evidence>
<protein>
    <submittedName>
        <fullName evidence="13">Cytochrome d ubiquinol oxidase subunit II</fullName>
    </submittedName>
</protein>
<dbReference type="GO" id="GO:0005886">
    <property type="term" value="C:plasma membrane"/>
    <property type="evidence" value="ECO:0007669"/>
    <property type="project" value="UniProtKB-SubCell"/>
</dbReference>
<dbReference type="GO" id="GO:0070069">
    <property type="term" value="C:cytochrome complex"/>
    <property type="evidence" value="ECO:0007669"/>
    <property type="project" value="TreeGrafter"/>
</dbReference>
<keyword evidence="4" id="KW-1003">Cell membrane</keyword>
<evidence type="ECO:0000256" key="11">
    <source>
        <dbReference type="ARBA" id="ARBA00023136"/>
    </source>
</evidence>
<feature type="transmembrane region" description="Helical" evidence="12">
    <location>
        <begin position="6"/>
        <end position="34"/>
    </location>
</feature>
<keyword evidence="6 12" id="KW-0812">Transmembrane</keyword>
<feature type="transmembrane region" description="Helical" evidence="12">
    <location>
        <begin position="83"/>
        <end position="103"/>
    </location>
</feature>
<evidence type="ECO:0000256" key="4">
    <source>
        <dbReference type="ARBA" id="ARBA00022475"/>
    </source>
</evidence>
<accession>A0A7K2IVF2</accession>
<dbReference type="Proteomes" id="UP000467124">
    <property type="component" value="Unassembled WGS sequence"/>
</dbReference>
<comment type="caution">
    <text evidence="13">The sequence shown here is derived from an EMBL/GenBank/DDBJ whole genome shotgun (WGS) entry which is preliminary data.</text>
</comment>
<keyword evidence="11 12" id="KW-0472">Membrane</keyword>
<dbReference type="GO" id="GO:0016682">
    <property type="term" value="F:oxidoreductase activity, acting on diphenols and related substances as donors, oxygen as acceptor"/>
    <property type="evidence" value="ECO:0007669"/>
    <property type="project" value="TreeGrafter"/>
</dbReference>
<evidence type="ECO:0000256" key="9">
    <source>
        <dbReference type="ARBA" id="ARBA00022989"/>
    </source>
</evidence>
<dbReference type="RefSeq" id="WP_161111311.1">
    <property type="nucleotide sequence ID" value="NZ_WWHY01000001.1"/>
</dbReference>
<dbReference type="InterPro" id="IPR003317">
    <property type="entry name" value="Cyt-d_oxidase_su2"/>
</dbReference>
<sequence>MDLALIWFVAIAVLWTGYFFLEGFDFGVGVLLPFTGRRNSIERRVAINSIGPVWSANEVWLLTAVGATFAAFPPWYASMLSGFYLPVLAILIALIARGVAFKYRSSHDSDRWRDVWDRAIFLGSVVPSFLWGVLFANLVQGVAMDADHIVTAGPLDLFSPYALLGGLTTLALFTLHGAVFLALKTDGPVRVRSRKAALGSAVVALPASAAFLGWTQSAHGQGWTAVTAVAAVAALVLGVLLTWQGREGWSFTAMAVAVLTLTVTVFGALYPNVLPSTTDPAYSLTIENAASADYTLTVMTWLTLVALPVILGYQTWSYWVFRKRVTGEQITGATVDGGAEPEPEKVA</sequence>
<dbReference type="PANTHER" id="PTHR43141:SF5">
    <property type="entry name" value="CYTOCHROME BD-I UBIQUINOL OXIDASE SUBUNIT 2"/>
    <property type="match status" value="1"/>
</dbReference>
<keyword evidence="3" id="KW-0813">Transport</keyword>
<dbReference type="GO" id="GO:0046872">
    <property type="term" value="F:metal ion binding"/>
    <property type="evidence" value="ECO:0007669"/>
    <property type="project" value="UniProtKB-KW"/>
</dbReference>
<evidence type="ECO:0000256" key="8">
    <source>
        <dbReference type="ARBA" id="ARBA00022982"/>
    </source>
</evidence>